<dbReference type="Gene3D" id="3.40.50.1110">
    <property type="entry name" value="SGNH hydrolase"/>
    <property type="match status" value="1"/>
</dbReference>
<dbReference type="Pfam" id="PF13472">
    <property type="entry name" value="Lipase_GDSL_2"/>
    <property type="match status" value="1"/>
</dbReference>
<evidence type="ECO:0000313" key="2">
    <source>
        <dbReference type="EMBL" id="KUG23428.1"/>
    </source>
</evidence>
<dbReference type="AlphaFoldDB" id="A0A0W8FRL1"/>
<protein>
    <submittedName>
        <fullName evidence="2">Lipolytic enzyme, g-d-s-l family</fullName>
    </submittedName>
</protein>
<feature type="domain" description="SGNH hydrolase-type esterase" evidence="1">
    <location>
        <begin position="44"/>
        <end position="269"/>
    </location>
</feature>
<dbReference type="SUPFAM" id="SSF52266">
    <property type="entry name" value="SGNH hydrolase"/>
    <property type="match status" value="1"/>
</dbReference>
<dbReference type="EMBL" id="LNQE01000906">
    <property type="protein sequence ID" value="KUG23428.1"/>
    <property type="molecule type" value="Genomic_DNA"/>
</dbReference>
<evidence type="ECO:0000259" key="1">
    <source>
        <dbReference type="Pfam" id="PF13472"/>
    </source>
</evidence>
<proteinExistence type="predicted"/>
<comment type="caution">
    <text evidence="2">The sequence shown here is derived from an EMBL/GenBank/DDBJ whole genome shotgun (WGS) entry which is preliminary data.</text>
</comment>
<dbReference type="InterPro" id="IPR013830">
    <property type="entry name" value="SGNH_hydro"/>
</dbReference>
<organism evidence="2">
    <name type="scientific">hydrocarbon metagenome</name>
    <dbReference type="NCBI Taxonomy" id="938273"/>
    <lineage>
        <taxon>unclassified sequences</taxon>
        <taxon>metagenomes</taxon>
        <taxon>ecological metagenomes</taxon>
    </lineage>
</organism>
<gene>
    <name evidence="2" type="ORF">ASZ90_006734</name>
</gene>
<dbReference type="CDD" id="cd00229">
    <property type="entry name" value="SGNH_hydrolase"/>
    <property type="match status" value="1"/>
</dbReference>
<accession>A0A0W8FRL1</accession>
<sequence length="288" mass="33247">MNLRSSYSIVKELCLRCPGTDFCLRCLGTQQVGIKKEGEFRILVMGDSVPFGIGVTYENSLPYQMERILCEQYPQRRFRTLNMGVPSYNTEQELIQLKSIGLELKPDTVVLLFSDNDIEPKKWVLDKRSKWYINLGQRSYAASILFVFFREMRERMIVPGPSSAHAGIAGIGSPRVNMGEYKIDSPRWQTVDRSLSEIHTLLRKRNIPFILFANGATPPVLNLLQDIAKREGFPFVNLRRDHDSRWMGKDKRLFHNSRFDAHFSPYGNAVLAKLFAENLNRLKVLKER</sequence>
<dbReference type="InterPro" id="IPR036514">
    <property type="entry name" value="SGNH_hydro_sf"/>
</dbReference>
<reference evidence="2" key="1">
    <citation type="journal article" date="2015" name="Proc. Natl. Acad. Sci. U.S.A.">
        <title>Networks of energetic and metabolic interactions define dynamics in microbial communities.</title>
        <authorList>
            <person name="Embree M."/>
            <person name="Liu J.K."/>
            <person name="Al-Bassam M.M."/>
            <person name="Zengler K."/>
        </authorList>
    </citation>
    <scope>NUCLEOTIDE SEQUENCE</scope>
</reference>
<name>A0A0W8FRL1_9ZZZZ</name>